<dbReference type="SUPFAM" id="SSF48179">
    <property type="entry name" value="6-phosphogluconate dehydrogenase C-terminal domain-like"/>
    <property type="match status" value="1"/>
</dbReference>
<dbReference type="EMBL" id="VIIS01000204">
    <property type="protein sequence ID" value="KAF0311940.1"/>
    <property type="molecule type" value="Genomic_DNA"/>
</dbReference>
<gene>
    <name evidence="2" type="ORF">FJT64_017256</name>
</gene>
<keyword evidence="1" id="KW-0175">Coiled coil</keyword>
<dbReference type="Proteomes" id="UP000440578">
    <property type="component" value="Unassembled WGS sequence"/>
</dbReference>
<evidence type="ECO:0000313" key="2">
    <source>
        <dbReference type="EMBL" id="KAF0311940.1"/>
    </source>
</evidence>
<evidence type="ECO:0000256" key="1">
    <source>
        <dbReference type="SAM" id="Coils"/>
    </source>
</evidence>
<evidence type="ECO:0000313" key="3">
    <source>
        <dbReference type="Proteomes" id="UP000440578"/>
    </source>
</evidence>
<accession>A0A6A4X738</accession>
<keyword evidence="3" id="KW-1185">Reference proteome</keyword>
<feature type="coiled-coil region" evidence="1">
    <location>
        <begin position="77"/>
        <end position="130"/>
    </location>
</feature>
<comment type="caution">
    <text evidence="2">The sequence shown here is derived from an EMBL/GenBank/DDBJ whole genome shotgun (WGS) entry which is preliminary data.</text>
</comment>
<reference evidence="2 3" key="1">
    <citation type="submission" date="2019-07" db="EMBL/GenBank/DDBJ databases">
        <title>Draft genome assembly of a fouling barnacle, Amphibalanus amphitrite (Darwin, 1854): The first reference genome for Thecostraca.</title>
        <authorList>
            <person name="Kim W."/>
        </authorList>
    </citation>
    <scope>NUCLEOTIDE SEQUENCE [LARGE SCALE GENOMIC DNA]</scope>
    <source>
        <strain evidence="2">SNU_AA5</strain>
        <tissue evidence="2">Soma without cirri and trophi</tissue>
    </source>
</reference>
<dbReference type="AlphaFoldDB" id="A0A6A4X738"/>
<name>A0A6A4X738_AMPAM</name>
<dbReference type="InterPro" id="IPR013328">
    <property type="entry name" value="6PGD_dom2"/>
</dbReference>
<sequence length="253" mass="28720">MKVSTWLNFGASVLGPGFPPFTGGPFRFVDRIGPAQLVKGIKRFVAATDARQPAAARTEVTLPAIERLIEAGNARIIETLEKRLAQQERRIEILEAECQETDVMMIRREMTSQKEETRELKEKVDGINRNRRMSSLIITCEEFGDRKPGEDIELMTVQALNKRFPDLKLTTGDIQVAHRLQGNGKVIAKFVKRTVRDELFEQRFELAGRRGGARPGRWSASGGWEMEALYLSESLTPESQRMYNLLLTARKQE</sequence>
<dbReference type="InterPro" id="IPR008927">
    <property type="entry name" value="6-PGluconate_DH-like_C_sf"/>
</dbReference>
<dbReference type="Gene3D" id="1.10.1040.10">
    <property type="entry name" value="N-(1-d-carboxylethyl)-l-norvaline Dehydrogenase, domain 2"/>
    <property type="match status" value="1"/>
</dbReference>
<proteinExistence type="predicted"/>
<organism evidence="2 3">
    <name type="scientific">Amphibalanus amphitrite</name>
    <name type="common">Striped barnacle</name>
    <name type="synonym">Balanus amphitrite</name>
    <dbReference type="NCBI Taxonomy" id="1232801"/>
    <lineage>
        <taxon>Eukaryota</taxon>
        <taxon>Metazoa</taxon>
        <taxon>Ecdysozoa</taxon>
        <taxon>Arthropoda</taxon>
        <taxon>Crustacea</taxon>
        <taxon>Multicrustacea</taxon>
        <taxon>Cirripedia</taxon>
        <taxon>Thoracica</taxon>
        <taxon>Thoracicalcarea</taxon>
        <taxon>Balanomorpha</taxon>
        <taxon>Balanoidea</taxon>
        <taxon>Balanidae</taxon>
        <taxon>Amphibalaninae</taxon>
        <taxon>Amphibalanus</taxon>
    </lineage>
</organism>
<dbReference type="OrthoDB" id="8196581at2759"/>
<protein>
    <submittedName>
        <fullName evidence="2">Uncharacterized protein</fullName>
    </submittedName>
</protein>